<sequence length="128" mass="13293">MRWIKALGSVSVTAVLLAGCGSAAESAVRETAQRFLDADTTDACGLLSARAMEDLTQHGRQTCPDALTAARTPGGTVGEVLVWGSDAQAKAGAETLFLHEYEDGWRITGGGCQPSAPELPYRCLVGGP</sequence>
<dbReference type="PROSITE" id="PS51257">
    <property type="entry name" value="PROKAR_LIPOPROTEIN"/>
    <property type="match status" value="1"/>
</dbReference>
<proteinExistence type="predicted"/>
<keyword evidence="3" id="KW-1185">Reference proteome</keyword>
<evidence type="ECO:0000256" key="1">
    <source>
        <dbReference type="SAM" id="SignalP"/>
    </source>
</evidence>
<evidence type="ECO:0000313" key="2">
    <source>
        <dbReference type="EMBL" id="AXB47265.1"/>
    </source>
</evidence>
<evidence type="ECO:0008006" key="4">
    <source>
        <dbReference type="Google" id="ProtNLM"/>
    </source>
</evidence>
<dbReference type="OrthoDB" id="5193742at2"/>
<protein>
    <recommendedName>
        <fullName evidence="4">Lipoprotein</fullName>
    </recommendedName>
</protein>
<dbReference type="AlphaFoldDB" id="A0A344LGU1"/>
<keyword evidence="1" id="KW-0732">Signal</keyword>
<accession>A0A344LGU1</accession>
<organism evidence="2 3">
    <name type="scientific">Amycolatopsis albispora</name>
    <dbReference type="NCBI Taxonomy" id="1804986"/>
    <lineage>
        <taxon>Bacteria</taxon>
        <taxon>Bacillati</taxon>
        <taxon>Actinomycetota</taxon>
        <taxon>Actinomycetes</taxon>
        <taxon>Pseudonocardiales</taxon>
        <taxon>Pseudonocardiaceae</taxon>
        <taxon>Amycolatopsis</taxon>
    </lineage>
</organism>
<feature type="signal peptide" evidence="1">
    <location>
        <begin position="1"/>
        <end position="23"/>
    </location>
</feature>
<reference evidence="2 3" key="1">
    <citation type="submission" date="2016-04" db="EMBL/GenBank/DDBJ databases">
        <title>Complete genome sequence and analysis of deep-sea sediment isolate, Amycolatopsis sp. WP1.</title>
        <authorList>
            <person name="Wang H."/>
            <person name="Chen S."/>
            <person name="Wu Q."/>
        </authorList>
    </citation>
    <scope>NUCLEOTIDE SEQUENCE [LARGE SCALE GENOMIC DNA]</scope>
    <source>
        <strain evidence="2 3">WP1</strain>
    </source>
</reference>
<dbReference type="KEGG" id="aab:A4R43_36450"/>
<dbReference type="Proteomes" id="UP000250434">
    <property type="component" value="Chromosome"/>
</dbReference>
<name>A0A344LGU1_9PSEU</name>
<feature type="chain" id="PRO_5016740250" description="Lipoprotein" evidence="1">
    <location>
        <begin position="24"/>
        <end position="128"/>
    </location>
</feature>
<gene>
    <name evidence="2" type="ORF">A4R43_36450</name>
</gene>
<evidence type="ECO:0000313" key="3">
    <source>
        <dbReference type="Proteomes" id="UP000250434"/>
    </source>
</evidence>
<dbReference type="RefSeq" id="WP_113696319.1">
    <property type="nucleotide sequence ID" value="NZ_CP015163.1"/>
</dbReference>
<dbReference type="EMBL" id="CP015163">
    <property type="protein sequence ID" value="AXB47265.1"/>
    <property type="molecule type" value="Genomic_DNA"/>
</dbReference>